<gene>
    <name evidence="1" type="ORF">HPB47_018913</name>
</gene>
<organism evidence="1 2">
    <name type="scientific">Ixodes persulcatus</name>
    <name type="common">Taiga tick</name>
    <dbReference type="NCBI Taxonomy" id="34615"/>
    <lineage>
        <taxon>Eukaryota</taxon>
        <taxon>Metazoa</taxon>
        <taxon>Ecdysozoa</taxon>
        <taxon>Arthropoda</taxon>
        <taxon>Chelicerata</taxon>
        <taxon>Arachnida</taxon>
        <taxon>Acari</taxon>
        <taxon>Parasitiformes</taxon>
        <taxon>Ixodida</taxon>
        <taxon>Ixodoidea</taxon>
        <taxon>Ixodidae</taxon>
        <taxon>Ixodinae</taxon>
        <taxon>Ixodes</taxon>
    </lineage>
</organism>
<name>A0AC60QM22_IXOPE</name>
<dbReference type="EMBL" id="JABSTQ010008238">
    <property type="protein sequence ID" value="KAG0434732.1"/>
    <property type="molecule type" value="Genomic_DNA"/>
</dbReference>
<evidence type="ECO:0000313" key="2">
    <source>
        <dbReference type="Proteomes" id="UP000805193"/>
    </source>
</evidence>
<dbReference type="Proteomes" id="UP000805193">
    <property type="component" value="Unassembled WGS sequence"/>
</dbReference>
<comment type="caution">
    <text evidence="1">The sequence shown here is derived from an EMBL/GenBank/DDBJ whole genome shotgun (WGS) entry which is preliminary data.</text>
</comment>
<keyword evidence="2" id="KW-1185">Reference proteome</keyword>
<accession>A0AC60QM22</accession>
<proteinExistence type="predicted"/>
<evidence type="ECO:0000313" key="1">
    <source>
        <dbReference type="EMBL" id="KAG0434732.1"/>
    </source>
</evidence>
<sequence>MRTTVEPQHKVRHHAEVQNSLRGAADSLGHVPGRTQPRQPASTMDVLSLPDEIWAHVLRYLRPEDLLALECVASRFARLTHDREVLRTVRFRRPLDDGPVRRFFAAPRAAALAQLDLTNCGWLKGALIEQCVGRCVNLRVLKLLNCRLTLLALVGLLEMRLTKLEELEWSLVCSDSALVPALRKLNTGGHTLSPSLRRMYVELLEGAFHVDLLGRLLSRCVALRDVHLHVHGSTQTGFDGVPLDSARYAPLNQLETVTYTTDAVRGRCPYASRSALIESPQLWTVLLGGDEELVHAFRVYATLWGNVTLRLRPWRARSCVHMSELLEPSRERSPCDGLAQLCTALESPAQLSQALRGPFWDRLEALTLVSTMSSSPGGLDFGRPLAQLLGACGRLTELNLSRFHFAADLDCCALLGASGLRLRALALPACALAGGSLARLTSLGLRELDVRASVPTAHSACLACRDPRMPDPLGPLALLGPLDRLTLCDLASVQTLAFLGGCRVAELRLSGLGRRGLCSYPQGLGLLLQTNDALRSLKLEHPALALSSQLLWDSLGQAPWLRRLCLASAAPRETPQPAAVLRCLGRLPALEALHIHQDGPPPRTLLKVLKGALGAGGPRIDLGFGDETFPCERSVLCHSCNFIGLAKPRNRQPLVAGGDVPPSSGRPAPQPLHLRACAAGVQ</sequence>
<protein>
    <submittedName>
        <fullName evidence="1">Uncharacterized protein</fullName>
    </submittedName>
</protein>
<reference evidence="1 2" key="1">
    <citation type="journal article" date="2020" name="Cell">
        <title>Large-Scale Comparative Analyses of Tick Genomes Elucidate Their Genetic Diversity and Vector Capacities.</title>
        <authorList>
            <consortium name="Tick Genome and Microbiome Consortium (TIGMIC)"/>
            <person name="Jia N."/>
            <person name="Wang J."/>
            <person name="Shi W."/>
            <person name="Du L."/>
            <person name="Sun Y."/>
            <person name="Zhan W."/>
            <person name="Jiang J.F."/>
            <person name="Wang Q."/>
            <person name="Zhang B."/>
            <person name="Ji P."/>
            <person name="Bell-Sakyi L."/>
            <person name="Cui X.M."/>
            <person name="Yuan T.T."/>
            <person name="Jiang B.G."/>
            <person name="Yang W.F."/>
            <person name="Lam T.T."/>
            <person name="Chang Q.C."/>
            <person name="Ding S.J."/>
            <person name="Wang X.J."/>
            <person name="Zhu J.G."/>
            <person name="Ruan X.D."/>
            <person name="Zhao L."/>
            <person name="Wei J.T."/>
            <person name="Ye R.Z."/>
            <person name="Que T.C."/>
            <person name="Du C.H."/>
            <person name="Zhou Y.H."/>
            <person name="Cheng J.X."/>
            <person name="Dai P.F."/>
            <person name="Guo W.B."/>
            <person name="Han X.H."/>
            <person name="Huang E.J."/>
            <person name="Li L.F."/>
            <person name="Wei W."/>
            <person name="Gao Y.C."/>
            <person name="Liu J.Z."/>
            <person name="Shao H.Z."/>
            <person name="Wang X."/>
            <person name="Wang C.C."/>
            <person name="Yang T.C."/>
            <person name="Huo Q.B."/>
            <person name="Li W."/>
            <person name="Chen H.Y."/>
            <person name="Chen S.E."/>
            <person name="Zhou L.G."/>
            <person name="Ni X.B."/>
            <person name="Tian J.H."/>
            <person name="Sheng Y."/>
            <person name="Liu T."/>
            <person name="Pan Y.S."/>
            <person name="Xia L.Y."/>
            <person name="Li J."/>
            <person name="Zhao F."/>
            <person name="Cao W.C."/>
        </authorList>
    </citation>
    <scope>NUCLEOTIDE SEQUENCE [LARGE SCALE GENOMIC DNA]</scope>
    <source>
        <strain evidence="1">Iper-2018</strain>
    </source>
</reference>